<evidence type="ECO:0000313" key="10">
    <source>
        <dbReference type="Proteomes" id="UP000563523"/>
    </source>
</evidence>
<evidence type="ECO:0000256" key="5">
    <source>
        <dbReference type="ARBA" id="ARBA00023124"/>
    </source>
</evidence>
<dbReference type="PANTHER" id="PTHR13604:SF0">
    <property type="entry name" value="ABASIC SITE PROCESSING PROTEIN HMCES"/>
    <property type="match status" value="1"/>
</dbReference>
<dbReference type="Gene3D" id="3.90.1680.10">
    <property type="entry name" value="SOS response associated peptidase-like"/>
    <property type="match status" value="1"/>
</dbReference>
<organism evidence="9 10">
    <name type="scientific">Bombilactobacillus apium</name>
    <dbReference type="NCBI Taxonomy" id="2675299"/>
    <lineage>
        <taxon>Bacteria</taxon>
        <taxon>Bacillati</taxon>
        <taxon>Bacillota</taxon>
        <taxon>Bacilli</taxon>
        <taxon>Lactobacillales</taxon>
        <taxon>Lactobacillaceae</taxon>
        <taxon>Bombilactobacillus</taxon>
    </lineage>
</organism>
<comment type="caution">
    <text evidence="9">The sequence shown here is derived from an EMBL/GenBank/DDBJ whole genome shotgun (WGS) entry which is preliminary data.</text>
</comment>
<dbReference type="EMBL" id="JABZEC010000010">
    <property type="protein sequence ID" value="NVY97142.1"/>
    <property type="molecule type" value="Genomic_DNA"/>
</dbReference>
<dbReference type="InterPro" id="IPR036590">
    <property type="entry name" value="SRAP-like"/>
</dbReference>
<comment type="similarity">
    <text evidence="1 8">Belongs to the SOS response-associated peptidase family.</text>
</comment>
<dbReference type="GO" id="GO:0008233">
    <property type="term" value="F:peptidase activity"/>
    <property type="evidence" value="ECO:0007669"/>
    <property type="project" value="UniProtKB-KW"/>
</dbReference>
<gene>
    <name evidence="9" type="ORF">HU830_08410</name>
</gene>
<proteinExistence type="inferred from homology"/>
<dbReference type="PANTHER" id="PTHR13604">
    <property type="entry name" value="DC12-RELATED"/>
    <property type="match status" value="1"/>
</dbReference>
<keyword evidence="5" id="KW-0190">Covalent protein-DNA linkage</keyword>
<keyword evidence="10" id="KW-1185">Reference proteome</keyword>
<evidence type="ECO:0000256" key="1">
    <source>
        <dbReference type="ARBA" id="ARBA00008136"/>
    </source>
</evidence>
<dbReference type="AlphaFoldDB" id="A0A850R8T4"/>
<dbReference type="Proteomes" id="UP000563523">
    <property type="component" value="Unassembled WGS sequence"/>
</dbReference>
<keyword evidence="2 8" id="KW-0645">Protease</keyword>
<evidence type="ECO:0000256" key="2">
    <source>
        <dbReference type="ARBA" id="ARBA00022670"/>
    </source>
</evidence>
<dbReference type="SUPFAM" id="SSF143081">
    <property type="entry name" value="BB1717-like"/>
    <property type="match status" value="1"/>
</dbReference>
<evidence type="ECO:0000313" key="9">
    <source>
        <dbReference type="EMBL" id="NVY97142.1"/>
    </source>
</evidence>
<sequence length="192" mass="21864">MCGRFMFQPQAQAELRRIYELATRQGFTVQTGLVRPNDSCAVVWQEAQQIKVGAMKWGLLSGPKDQLVINARSETVAQKPLFAAAFARRRLVYPTSGFFEFNSQHEAVWFNYQTQPTALYIAGIYETFAGERRSSLLTTQPNVSVAAVHNRMPLILRKDQIIKWLQDQNWARNFLQASMPTLTAVPAKPTLW</sequence>
<keyword evidence="6" id="KW-0238">DNA-binding</keyword>
<keyword evidence="7" id="KW-0456">Lyase</keyword>
<dbReference type="GO" id="GO:0003697">
    <property type="term" value="F:single-stranded DNA binding"/>
    <property type="evidence" value="ECO:0007669"/>
    <property type="project" value="InterPro"/>
</dbReference>
<evidence type="ECO:0000256" key="8">
    <source>
        <dbReference type="RuleBase" id="RU364100"/>
    </source>
</evidence>
<name>A0A850R8T4_9LACO</name>
<dbReference type="GO" id="GO:0006508">
    <property type="term" value="P:proteolysis"/>
    <property type="evidence" value="ECO:0007669"/>
    <property type="project" value="UniProtKB-KW"/>
</dbReference>
<accession>A0A850R8T4</accession>
<evidence type="ECO:0000256" key="3">
    <source>
        <dbReference type="ARBA" id="ARBA00022763"/>
    </source>
</evidence>
<dbReference type="Pfam" id="PF02586">
    <property type="entry name" value="SRAP"/>
    <property type="match status" value="1"/>
</dbReference>
<evidence type="ECO:0000256" key="7">
    <source>
        <dbReference type="ARBA" id="ARBA00023239"/>
    </source>
</evidence>
<keyword evidence="4 8" id="KW-0378">Hydrolase</keyword>
<reference evidence="9 10" key="1">
    <citation type="submission" date="2020-06" db="EMBL/GenBank/DDBJ databases">
        <authorList>
            <person name="Kang J."/>
        </authorList>
    </citation>
    <scope>NUCLEOTIDE SEQUENCE [LARGE SCALE GENOMIC DNA]</scope>
    <source>
        <strain evidence="9 10">DCY120</strain>
    </source>
</reference>
<dbReference type="InterPro" id="IPR003738">
    <property type="entry name" value="SRAP"/>
</dbReference>
<dbReference type="EC" id="3.4.-.-" evidence="8"/>
<dbReference type="GO" id="GO:0106300">
    <property type="term" value="P:protein-DNA covalent cross-linking repair"/>
    <property type="evidence" value="ECO:0007669"/>
    <property type="project" value="InterPro"/>
</dbReference>
<evidence type="ECO:0000256" key="4">
    <source>
        <dbReference type="ARBA" id="ARBA00022801"/>
    </source>
</evidence>
<dbReference type="GO" id="GO:0016829">
    <property type="term" value="F:lyase activity"/>
    <property type="evidence" value="ECO:0007669"/>
    <property type="project" value="UniProtKB-KW"/>
</dbReference>
<keyword evidence="3" id="KW-0227">DNA damage</keyword>
<protein>
    <recommendedName>
        <fullName evidence="8">Abasic site processing protein</fullName>
        <ecNumber evidence="8">3.4.-.-</ecNumber>
    </recommendedName>
</protein>
<evidence type="ECO:0000256" key="6">
    <source>
        <dbReference type="ARBA" id="ARBA00023125"/>
    </source>
</evidence>